<feature type="region of interest" description="Disordered" evidence="1">
    <location>
        <begin position="317"/>
        <end position="346"/>
    </location>
</feature>
<feature type="region of interest" description="Disordered" evidence="1">
    <location>
        <begin position="193"/>
        <end position="218"/>
    </location>
</feature>
<feature type="compositionally biased region" description="Polar residues" evidence="1">
    <location>
        <begin position="372"/>
        <end position="390"/>
    </location>
</feature>
<feature type="compositionally biased region" description="Basic residues" evidence="1">
    <location>
        <begin position="478"/>
        <end position="487"/>
    </location>
</feature>
<keyword evidence="4" id="KW-1185">Reference proteome</keyword>
<feature type="compositionally biased region" description="Polar residues" evidence="1">
    <location>
        <begin position="108"/>
        <end position="117"/>
    </location>
</feature>
<proteinExistence type="predicted"/>
<feature type="region of interest" description="Disordered" evidence="1">
    <location>
        <begin position="362"/>
        <end position="390"/>
    </location>
</feature>
<dbReference type="EMBL" id="ML979140">
    <property type="protein sequence ID" value="KAF1912302.1"/>
    <property type="molecule type" value="Genomic_DNA"/>
</dbReference>
<feature type="compositionally biased region" description="Low complexity" evidence="1">
    <location>
        <begin position="91"/>
        <end position="101"/>
    </location>
</feature>
<sequence>MASTMCESTQNILQQLEQTKQTFWSNNAHLTEEQRQDLWNQAASFPPSTAYTTSHASMAYQTPRSLPTMSNMAHFPTIDYETMDRRLSAPTITPSTSTTATDAHELPRSTSTWPSMSQEAAGDYTFYSDASMRQQQALQSIPEMSTFSNEGMTEYSPQEYITNYIEPSSSSSLPSSIHAQQIHVPLTPSFQWASSSDGSTAPSTPSTALTTPVTQSSNAMSRQSSCASHFLADDSSMLRTQSNSSCILPILPEDGVSFFPFDVESKTVSPCVDPSLVSHNFVGSSNEDFLSSLQSSVSVSAHALASSENMPYLAEHMRRSASQSSGEGNASDTSAAASNYSRQSRRDHEIALATARKIAPKVSGCDDETESKPSYASMASIQSEDGSSKTVGVISKTPYVRPQHPKIMCQFCHERPEGFRGTHELDRHIARAHTSRRKAYICVDYSQDKKFLANCKHCRNKKAYGAYYNAAAHLRRAHFHPRKRGRKGKNDEKRGGIGGGDHPPMDYLKQNWIKEVEVDRNNVIASPISAASDDANDATDNACESTFDMDASYTAQQPTSTLQVQLDPTPYMDGFDLSLNPGETVMYDANTFGVAAYDVNNVAAITDASSFQFDAYM</sequence>
<protein>
    <recommendedName>
        <fullName evidence="2">DUF7896 domain-containing protein</fullName>
    </recommendedName>
</protein>
<organism evidence="3 4">
    <name type="scientific">Ampelomyces quisqualis</name>
    <name type="common">Powdery mildew agent</name>
    <dbReference type="NCBI Taxonomy" id="50730"/>
    <lineage>
        <taxon>Eukaryota</taxon>
        <taxon>Fungi</taxon>
        <taxon>Dikarya</taxon>
        <taxon>Ascomycota</taxon>
        <taxon>Pezizomycotina</taxon>
        <taxon>Dothideomycetes</taxon>
        <taxon>Pleosporomycetidae</taxon>
        <taxon>Pleosporales</taxon>
        <taxon>Pleosporineae</taxon>
        <taxon>Phaeosphaeriaceae</taxon>
        <taxon>Ampelomyces</taxon>
    </lineage>
</organism>
<feature type="compositionally biased region" description="Low complexity" evidence="1">
    <location>
        <begin position="193"/>
        <end position="214"/>
    </location>
</feature>
<reference evidence="3" key="1">
    <citation type="journal article" date="2020" name="Stud. Mycol.">
        <title>101 Dothideomycetes genomes: a test case for predicting lifestyles and emergence of pathogens.</title>
        <authorList>
            <person name="Haridas S."/>
            <person name="Albert R."/>
            <person name="Binder M."/>
            <person name="Bloem J."/>
            <person name="Labutti K."/>
            <person name="Salamov A."/>
            <person name="Andreopoulos B."/>
            <person name="Baker S."/>
            <person name="Barry K."/>
            <person name="Bills G."/>
            <person name="Bluhm B."/>
            <person name="Cannon C."/>
            <person name="Castanera R."/>
            <person name="Culley D."/>
            <person name="Daum C."/>
            <person name="Ezra D."/>
            <person name="Gonzalez J."/>
            <person name="Henrissat B."/>
            <person name="Kuo A."/>
            <person name="Liang C."/>
            <person name="Lipzen A."/>
            <person name="Lutzoni F."/>
            <person name="Magnuson J."/>
            <person name="Mondo S."/>
            <person name="Nolan M."/>
            <person name="Ohm R."/>
            <person name="Pangilinan J."/>
            <person name="Park H.-J."/>
            <person name="Ramirez L."/>
            <person name="Alfaro M."/>
            <person name="Sun H."/>
            <person name="Tritt A."/>
            <person name="Yoshinaga Y."/>
            <person name="Zwiers L.-H."/>
            <person name="Turgeon B."/>
            <person name="Goodwin S."/>
            <person name="Spatafora J."/>
            <person name="Crous P."/>
            <person name="Grigoriev I."/>
        </authorList>
    </citation>
    <scope>NUCLEOTIDE SEQUENCE</scope>
    <source>
        <strain evidence="3">HMLAC05119</strain>
    </source>
</reference>
<name>A0A6A5QAB8_AMPQU</name>
<feature type="region of interest" description="Disordered" evidence="1">
    <location>
        <begin position="91"/>
        <end position="117"/>
    </location>
</feature>
<dbReference type="InterPro" id="IPR057218">
    <property type="entry name" value="DUF7896"/>
</dbReference>
<feature type="domain" description="DUF7896" evidence="2">
    <location>
        <begin position="437"/>
        <end position="516"/>
    </location>
</feature>
<dbReference type="PANTHER" id="PTHR42031">
    <property type="entry name" value="KEY LIME PATHOGENICITY PROTEIN"/>
    <property type="match status" value="1"/>
</dbReference>
<evidence type="ECO:0000259" key="2">
    <source>
        <dbReference type="Pfam" id="PF25438"/>
    </source>
</evidence>
<dbReference type="AlphaFoldDB" id="A0A6A5QAB8"/>
<accession>A0A6A5QAB8</accession>
<feature type="compositionally biased region" description="Polar residues" evidence="1">
    <location>
        <begin position="320"/>
        <end position="342"/>
    </location>
</feature>
<gene>
    <name evidence="3" type="ORF">BDU57DRAFT_542149</name>
</gene>
<evidence type="ECO:0000313" key="3">
    <source>
        <dbReference type="EMBL" id="KAF1912302.1"/>
    </source>
</evidence>
<evidence type="ECO:0000256" key="1">
    <source>
        <dbReference type="SAM" id="MobiDB-lite"/>
    </source>
</evidence>
<dbReference type="PANTHER" id="PTHR42031:SF1">
    <property type="entry name" value="KEY LIME PATHOGENICITY PROTEIN"/>
    <property type="match status" value="1"/>
</dbReference>
<evidence type="ECO:0000313" key="4">
    <source>
        <dbReference type="Proteomes" id="UP000800096"/>
    </source>
</evidence>
<dbReference type="Pfam" id="PF25438">
    <property type="entry name" value="DUF7896"/>
    <property type="match status" value="1"/>
</dbReference>
<dbReference type="OrthoDB" id="5377599at2759"/>
<dbReference type="Proteomes" id="UP000800096">
    <property type="component" value="Unassembled WGS sequence"/>
</dbReference>
<feature type="region of interest" description="Disordered" evidence="1">
    <location>
        <begin position="478"/>
        <end position="504"/>
    </location>
</feature>